<keyword evidence="2 15" id="KW-0547">Nucleotide-binding</keyword>
<dbReference type="InterPro" id="IPR014016">
    <property type="entry name" value="UvrD-like_ATP-bd"/>
</dbReference>
<dbReference type="InterPro" id="IPR011335">
    <property type="entry name" value="Restrct_endonuc-II-like"/>
</dbReference>
<dbReference type="Pfam" id="PF13361">
    <property type="entry name" value="UvrD_C"/>
    <property type="match status" value="1"/>
</dbReference>
<organism evidence="19 20">
    <name type="scientific">Kaistia defluvii</name>
    <dbReference type="NCBI Taxonomy" id="410841"/>
    <lineage>
        <taxon>Bacteria</taxon>
        <taxon>Pseudomonadati</taxon>
        <taxon>Pseudomonadota</taxon>
        <taxon>Alphaproteobacteria</taxon>
        <taxon>Hyphomicrobiales</taxon>
        <taxon>Kaistiaceae</taxon>
        <taxon>Kaistia</taxon>
    </lineage>
</organism>
<dbReference type="InterPro" id="IPR014017">
    <property type="entry name" value="DNA_helicase_UvrD-like_C"/>
</dbReference>
<name>A0ABV2R2U6_9HYPH</name>
<dbReference type="InterPro" id="IPR000212">
    <property type="entry name" value="DNA_helicase_UvrD/REP"/>
</dbReference>
<dbReference type="GO" id="GO:0016787">
    <property type="term" value="F:hydrolase activity"/>
    <property type="evidence" value="ECO:0007669"/>
    <property type="project" value="UniProtKB-KW"/>
</dbReference>
<evidence type="ECO:0000259" key="17">
    <source>
        <dbReference type="PROSITE" id="PS51198"/>
    </source>
</evidence>
<evidence type="ECO:0000256" key="14">
    <source>
        <dbReference type="ARBA" id="ARBA00048988"/>
    </source>
</evidence>
<sequence length="1168" mass="126922">MSGVISVDDKTRDTQSRATDPEASAWVSANAGSGKTYVLARRVIRLLLNGADPSSILCLTFTKAAAAEMSSRVFEILAGWTTIPDAELAAILADYQGVPALPAHLISARRLFARALETPGGLKIQTIHAFCERLLHQFPFEANVAGSFEVLDDRGASILIAEAQRQVIARASLEADTAQGRAFARVLEAASDQGIDAALAAIVASRDAVREFIVRSGDLANGLRDLRRALSLGAGETAESLRERIGSEIPFDEAELKQLVDRLSASGANDQKSAARLAPILTAETMEGRAAAWLGFWMKQDGDLRVVGSLTAKGVRTAWPGLEEILQEERERIEFLLDRIAAAEAYAVTSALLILGDAVIGHYERAKQLRGALDFQDLVVKTANLLARSDAAAWVHYKLDRGLDHILVDEAQDTSPRQWQVIERLAGEFFSGQSARDIIRTFFAVGDEKQSIYSFQGAVPAWFARQREAIGRGAREAGALFHELELQLSFRSTPDVLAAVDEIFRPEDAHTGLTQAKAAPVHAAARRLDPGRVTYWPPIEADKPPQPDDWHTPLDRLDEKSPEVRLAERIAETVAGWKRDKATIAATGKPIREGGILVLTRKRGPQTDAINRALKAAGLSVAGADRLALASHIAVLDLLALAEILLQPRDDLALAALLKSPLIGLTEEQLFELAHPRGGSLWYALDRSTDPAAMAASARLKTWRSRAEFMSPYAFFARILGPDGGRKRLLARLGPEADDVLDEFLAQALAHEQASVPSLQGFVGWMREAATEIKRDADLARDEIRVMTVHGAKGLEADIVFLVDTGSKPVHASHDPKIVALAEDPDDADGAPLIWVAPGARKPQIVEQAIGTLRDKAREEYRRLLYVGLTRARDHLIVCGTVKANTGADLLWHELVGKALGVDGKTVPVELPSESFDTIEWRQDWSRQAVPPVAETAGSGERPIAPLPDWLAENPPPPPTQPKRLTPSAAVGFAEAEPAFPPVTALDARLDPAALTALDRGRIIHRLLQALPDQPPEQRATIATRYLEVVGREWPESARQGLLERILPILDDASFSALFGPQSRAEVPIAGSIETRSGTASVSGRIDRLVVLPDRVILVDYKTNRPAPRELSEVPEAHLAQLALYRALLSTLYPDRPIETALLWTEIPLLMAIPSELLDSRMAAITAA</sequence>
<evidence type="ECO:0000256" key="4">
    <source>
        <dbReference type="ARBA" id="ARBA00022801"/>
    </source>
</evidence>
<reference evidence="19 20" key="1">
    <citation type="submission" date="2024-06" db="EMBL/GenBank/DDBJ databases">
        <title>Sorghum-associated microbial communities from plants grown in Nebraska, USA.</title>
        <authorList>
            <person name="Schachtman D."/>
        </authorList>
    </citation>
    <scope>NUCLEOTIDE SEQUENCE [LARGE SCALE GENOMIC DNA]</scope>
    <source>
        <strain evidence="19 20">3207</strain>
    </source>
</reference>
<evidence type="ECO:0000256" key="2">
    <source>
        <dbReference type="ARBA" id="ARBA00022741"/>
    </source>
</evidence>
<dbReference type="InterPro" id="IPR011604">
    <property type="entry name" value="PDDEXK-like_dom_sf"/>
</dbReference>
<dbReference type="PANTHER" id="PTHR11070:SF2">
    <property type="entry name" value="ATP-DEPENDENT DNA HELICASE SRS2"/>
    <property type="match status" value="1"/>
</dbReference>
<comment type="caution">
    <text evidence="19">The sequence shown here is derived from an EMBL/GenBank/DDBJ whole genome shotgun (WGS) entry which is preliminary data.</text>
</comment>
<dbReference type="RefSeq" id="WP_354553083.1">
    <property type="nucleotide sequence ID" value="NZ_JBEPSM010000003.1"/>
</dbReference>
<evidence type="ECO:0000313" key="19">
    <source>
        <dbReference type="EMBL" id="MET4635592.1"/>
    </source>
</evidence>
<evidence type="ECO:0000256" key="9">
    <source>
        <dbReference type="ARBA" id="ARBA00023204"/>
    </source>
</evidence>
<evidence type="ECO:0000256" key="16">
    <source>
        <dbReference type="SAM" id="MobiDB-lite"/>
    </source>
</evidence>
<evidence type="ECO:0000256" key="13">
    <source>
        <dbReference type="ARBA" id="ARBA00034923"/>
    </source>
</evidence>
<evidence type="ECO:0000256" key="15">
    <source>
        <dbReference type="PROSITE-ProRule" id="PRU00560"/>
    </source>
</evidence>
<dbReference type="GO" id="GO:0003678">
    <property type="term" value="F:DNA helicase activity"/>
    <property type="evidence" value="ECO:0007669"/>
    <property type="project" value="UniProtKB-EC"/>
</dbReference>
<feature type="domain" description="UvrD-like helicase ATP-binding" evidence="17">
    <location>
        <begin position="8"/>
        <end position="493"/>
    </location>
</feature>
<proteinExistence type="predicted"/>
<dbReference type="PANTHER" id="PTHR11070">
    <property type="entry name" value="UVRD / RECB / PCRA DNA HELICASE FAMILY MEMBER"/>
    <property type="match status" value="1"/>
</dbReference>
<dbReference type="NCBIfam" id="TIGR02784">
    <property type="entry name" value="addA_alphas"/>
    <property type="match status" value="1"/>
</dbReference>
<feature type="region of interest" description="Disordered" evidence="16">
    <location>
        <begin position="537"/>
        <end position="556"/>
    </location>
</feature>
<keyword evidence="9" id="KW-0234">DNA repair</keyword>
<evidence type="ECO:0000256" key="1">
    <source>
        <dbReference type="ARBA" id="ARBA00022722"/>
    </source>
</evidence>
<dbReference type="InterPro" id="IPR038726">
    <property type="entry name" value="PDDEXK_AddAB-type"/>
</dbReference>
<dbReference type="InterPro" id="IPR014151">
    <property type="entry name" value="DNA_helicase_AddA"/>
</dbReference>
<dbReference type="SUPFAM" id="SSF52980">
    <property type="entry name" value="Restriction endonuclease-like"/>
    <property type="match status" value="1"/>
</dbReference>
<keyword evidence="6" id="KW-0269">Exonuclease</keyword>
<keyword evidence="5 15" id="KW-0347">Helicase</keyword>
<keyword evidence="8" id="KW-0238">DNA-binding</keyword>
<evidence type="ECO:0000259" key="18">
    <source>
        <dbReference type="PROSITE" id="PS51217"/>
    </source>
</evidence>
<comment type="catalytic activity">
    <reaction evidence="11">
        <text>Couples ATP hydrolysis with the unwinding of duplex DNA by translocating in the 3'-5' direction.</text>
        <dbReference type="EC" id="5.6.2.4"/>
    </reaction>
</comment>
<dbReference type="Gene3D" id="3.90.320.10">
    <property type="match status" value="1"/>
</dbReference>
<dbReference type="EC" id="5.6.2.4" evidence="12"/>
<dbReference type="Pfam" id="PF12705">
    <property type="entry name" value="PDDEXK_1"/>
    <property type="match status" value="1"/>
</dbReference>
<evidence type="ECO:0000256" key="5">
    <source>
        <dbReference type="ARBA" id="ARBA00022806"/>
    </source>
</evidence>
<dbReference type="Proteomes" id="UP001549321">
    <property type="component" value="Unassembled WGS sequence"/>
</dbReference>
<gene>
    <name evidence="19" type="ORF">ABIE08_003543</name>
</gene>
<dbReference type="PROSITE" id="PS51217">
    <property type="entry name" value="UVRD_HELICASE_CTER"/>
    <property type="match status" value="1"/>
</dbReference>
<dbReference type="PROSITE" id="PS51198">
    <property type="entry name" value="UVRD_HELICASE_ATP_BIND"/>
    <property type="match status" value="1"/>
</dbReference>
<keyword evidence="4 15" id="KW-0378">Hydrolase</keyword>
<keyword evidence="1" id="KW-0540">Nuclease</keyword>
<feature type="region of interest" description="Disordered" evidence="16">
    <location>
        <begin position="930"/>
        <end position="966"/>
    </location>
</feature>
<evidence type="ECO:0000256" key="6">
    <source>
        <dbReference type="ARBA" id="ARBA00022839"/>
    </source>
</evidence>
<evidence type="ECO:0000256" key="3">
    <source>
        <dbReference type="ARBA" id="ARBA00022763"/>
    </source>
</evidence>
<protein>
    <recommendedName>
        <fullName evidence="12">DNA 3'-5' helicase</fullName>
        <ecNumber evidence="12">5.6.2.4</ecNumber>
    </recommendedName>
    <alternativeName>
        <fullName evidence="13">DNA 3'-5' helicase II</fullName>
    </alternativeName>
</protein>
<keyword evidence="7 15" id="KW-0067">ATP-binding</keyword>
<evidence type="ECO:0000256" key="12">
    <source>
        <dbReference type="ARBA" id="ARBA00034808"/>
    </source>
</evidence>
<accession>A0ABV2R2U6</accession>
<dbReference type="Pfam" id="PF00580">
    <property type="entry name" value="UvrD-helicase"/>
    <property type="match status" value="1"/>
</dbReference>
<dbReference type="Gene3D" id="3.40.50.300">
    <property type="entry name" value="P-loop containing nucleotide triphosphate hydrolases"/>
    <property type="match status" value="4"/>
</dbReference>
<keyword evidence="10" id="KW-0413">Isomerase</keyword>
<feature type="region of interest" description="Disordered" evidence="16">
    <location>
        <begin position="1"/>
        <end position="24"/>
    </location>
</feature>
<keyword evidence="20" id="KW-1185">Reference proteome</keyword>
<feature type="compositionally biased region" description="Basic and acidic residues" evidence="16">
    <location>
        <begin position="540"/>
        <end position="556"/>
    </location>
</feature>
<evidence type="ECO:0000313" key="20">
    <source>
        <dbReference type="Proteomes" id="UP001549321"/>
    </source>
</evidence>
<evidence type="ECO:0000256" key="8">
    <source>
        <dbReference type="ARBA" id="ARBA00023125"/>
    </source>
</evidence>
<keyword evidence="3" id="KW-0227">DNA damage</keyword>
<evidence type="ECO:0000256" key="10">
    <source>
        <dbReference type="ARBA" id="ARBA00023235"/>
    </source>
</evidence>
<comment type="catalytic activity">
    <reaction evidence="14">
        <text>ATP + H2O = ADP + phosphate + H(+)</text>
        <dbReference type="Rhea" id="RHEA:13065"/>
        <dbReference type="ChEBI" id="CHEBI:15377"/>
        <dbReference type="ChEBI" id="CHEBI:15378"/>
        <dbReference type="ChEBI" id="CHEBI:30616"/>
        <dbReference type="ChEBI" id="CHEBI:43474"/>
        <dbReference type="ChEBI" id="CHEBI:456216"/>
        <dbReference type="EC" id="5.6.2.4"/>
    </reaction>
</comment>
<feature type="binding site" evidence="15">
    <location>
        <begin position="29"/>
        <end position="36"/>
    </location>
    <ligand>
        <name>ATP</name>
        <dbReference type="ChEBI" id="CHEBI:30616"/>
    </ligand>
</feature>
<evidence type="ECO:0000256" key="11">
    <source>
        <dbReference type="ARBA" id="ARBA00034617"/>
    </source>
</evidence>
<dbReference type="InterPro" id="IPR027417">
    <property type="entry name" value="P-loop_NTPase"/>
</dbReference>
<feature type="domain" description="UvrD-like helicase C-terminal" evidence="18">
    <location>
        <begin position="510"/>
        <end position="794"/>
    </location>
</feature>
<dbReference type="SUPFAM" id="SSF52540">
    <property type="entry name" value="P-loop containing nucleoside triphosphate hydrolases"/>
    <property type="match status" value="1"/>
</dbReference>
<evidence type="ECO:0000256" key="7">
    <source>
        <dbReference type="ARBA" id="ARBA00022840"/>
    </source>
</evidence>
<dbReference type="EMBL" id="JBEPSM010000003">
    <property type="protein sequence ID" value="MET4635592.1"/>
    <property type="molecule type" value="Genomic_DNA"/>
</dbReference>
<dbReference type="Gene3D" id="1.10.486.10">
    <property type="entry name" value="PCRA, domain 4"/>
    <property type="match status" value="1"/>
</dbReference>